<dbReference type="EMBL" id="BARU01026599">
    <property type="protein sequence ID" value="GAH64582.1"/>
    <property type="molecule type" value="Genomic_DNA"/>
</dbReference>
<feature type="non-terminal residue" evidence="1">
    <location>
        <position position="1"/>
    </location>
</feature>
<gene>
    <name evidence="1" type="ORF">S03H2_42701</name>
</gene>
<protein>
    <submittedName>
        <fullName evidence="1">Uncharacterized protein</fullName>
    </submittedName>
</protein>
<name>X1H5B1_9ZZZZ</name>
<proteinExistence type="predicted"/>
<feature type="non-terminal residue" evidence="1">
    <location>
        <position position="271"/>
    </location>
</feature>
<reference evidence="1" key="1">
    <citation type="journal article" date="2014" name="Front. Microbiol.">
        <title>High frequency of phylogenetically diverse reductive dehalogenase-homologous genes in deep subseafloor sedimentary metagenomes.</title>
        <authorList>
            <person name="Kawai M."/>
            <person name="Futagami T."/>
            <person name="Toyoda A."/>
            <person name="Takaki Y."/>
            <person name="Nishi S."/>
            <person name="Hori S."/>
            <person name="Arai W."/>
            <person name="Tsubouchi T."/>
            <person name="Morono Y."/>
            <person name="Uchiyama I."/>
            <person name="Ito T."/>
            <person name="Fujiyama A."/>
            <person name="Inagaki F."/>
            <person name="Takami H."/>
        </authorList>
    </citation>
    <scope>NUCLEOTIDE SEQUENCE</scope>
    <source>
        <strain evidence="1">Expedition CK06-06</strain>
    </source>
</reference>
<dbReference type="AlphaFoldDB" id="X1H5B1"/>
<organism evidence="1">
    <name type="scientific">marine sediment metagenome</name>
    <dbReference type="NCBI Taxonomy" id="412755"/>
    <lineage>
        <taxon>unclassified sequences</taxon>
        <taxon>metagenomes</taxon>
        <taxon>ecological metagenomes</taxon>
    </lineage>
</organism>
<sequence length="271" mass="31180">FTPTDEKDKTFQRTIETSDRGIDILEVFEGDETTDPDNPTYISYAKVGDPDAVQATAKTFHFDYNARILYVHTSDHSDPDAGPFLIEAAFWLYFSTHKDKEFTVNGRLNHYPNYLSKEDIPDITQEIKPYFEGNFGISSGSIAFKNSTGFFDKIFATYTWMNAKVILKAGSDSFTYAQFKEIFTAYIDQKSCTDTKITFQLRDMRKEMSQSIILNKFTKDAYPGMYNEIEGEWDEFIGKPIPVRFGFNEAIIPIAIDRKNLHFKFNDSSID</sequence>
<evidence type="ECO:0000313" key="1">
    <source>
        <dbReference type="EMBL" id="GAH64582.1"/>
    </source>
</evidence>
<accession>X1H5B1</accession>
<comment type="caution">
    <text evidence="1">The sequence shown here is derived from an EMBL/GenBank/DDBJ whole genome shotgun (WGS) entry which is preliminary data.</text>
</comment>